<reference evidence="2 3" key="1">
    <citation type="submission" date="2020-07" db="EMBL/GenBank/DDBJ databases">
        <title>Comparative genomics of pyrophilous fungi reveals a link between fire events and developmental genes.</title>
        <authorList>
            <consortium name="DOE Joint Genome Institute"/>
            <person name="Steindorff A.S."/>
            <person name="Carver A."/>
            <person name="Calhoun S."/>
            <person name="Stillman K."/>
            <person name="Liu H."/>
            <person name="Lipzen A."/>
            <person name="Pangilinan J."/>
            <person name="Labutti K."/>
            <person name="Bruns T.D."/>
            <person name="Grigoriev I.V."/>
        </authorList>
    </citation>
    <scope>NUCLEOTIDE SEQUENCE [LARGE SCALE GENOMIC DNA]</scope>
    <source>
        <strain evidence="2 3">CBS 144469</strain>
    </source>
</reference>
<keyword evidence="1" id="KW-0732">Signal</keyword>
<keyword evidence="3" id="KW-1185">Reference proteome</keyword>
<dbReference type="AlphaFoldDB" id="A0A8H6IA12"/>
<dbReference type="EMBL" id="JACGCI010000009">
    <property type="protein sequence ID" value="KAF6761695.1"/>
    <property type="molecule type" value="Genomic_DNA"/>
</dbReference>
<organism evidence="2 3">
    <name type="scientific">Ephemerocybe angulata</name>
    <dbReference type="NCBI Taxonomy" id="980116"/>
    <lineage>
        <taxon>Eukaryota</taxon>
        <taxon>Fungi</taxon>
        <taxon>Dikarya</taxon>
        <taxon>Basidiomycota</taxon>
        <taxon>Agaricomycotina</taxon>
        <taxon>Agaricomycetes</taxon>
        <taxon>Agaricomycetidae</taxon>
        <taxon>Agaricales</taxon>
        <taxon>Agaricineae</taxon>
        <taxon>Psathyrellaceae</taxon>
        <taxon>Ephemerocybe</taxon>
    </lineage>
</organism>
<accession>A0A8H6IA12</accession>
<proteinExistence type="predicted"/>
<comment type="caution">
    <text evidence="2">The sequence shown here is derived from an EMBL/GenBank/DDBJ whole genome shotgun (WGS) entry which is preliminary data.</text>
</comment>
<dbReference type="Proteomes" id="UP000521943">
    <property type="component" value="Unassembled WGS sequence"/>
</dbReference>
<protein>
    <submittedName>
        <fullName evidence="2">Uncharacterized protein</fullName>
    </submittedName>
</protein>
<feature type="chain" id="PRO_5034134590" evidence="1">
    <location>
        <begin position="20"/>
        <end position="200"/>
    </location>
</feature>
<name>A0A8H6IA12_9AGAR</name>
<sequence>MRLAGLATVILSTVALASAWVPPPQPGASAVNHNRLKQVTSQELEARANYPEYFSFDKSQEPSPTSTCAVVDQVLQPYEAVAFLIGRGQFESDNGTVYVDENHKALLKRRAERAERWGIDLQESLQRFRKNICLPSPLLITRIGKLPSFREICSGFRDKFTFVLNTLTSWSAFVGGREWTEIEVYGIQLPRRFFEAAAAF</sequence>
<evidence type="ECO:0000256" key="1">
    <source>
        <dbReference type="SAM" id="SignalP"/>
    </source>
</evidence>
<evidence type="ECO:0000313" key="3">
    <source>
        <dbReference type="Proteomes" id="UP000521943"/>
    </source>
</evidence>
<dbReference type="OrthoDB" id="3218485at2759"/>
<feature type="signal peptide" evidence="1">
    <location>
        <begin position="1"/>
        <end position="19"/>
    </location>
</feature>
<evidence type="ECO:0000313" key="2">
    <source>
        <dbReference type="EMBL" id="KAF6761695.1"/>
    </source>
</evidence>
<gene>
    <name evidence="2" type="ORF">DFP72DRAFT_1061908</name>
</gene>